<dbReference type="InterPro" id="IPR052748">
    <property type="entry name" value="ISR_Activator"/>
</dbReference>
<proteinExistence type="predicted"/>
<gene>
    <name evidence="1" type="ORF">BKD89_04145</name>
</gene>
<evidence type="ECO:0000313" key="2">
    <source>
        <dbReference type="Proteomes" id="UP000273278"/>
    </source>
</evidence>
<evidence type="ECO:0000313" key="1">
    <source>
        <dbReference type="EMBL" id="AYQ54995.1"/>
    </source>
</evidence>
<dbReference type="PANTHER" id="PTHR45011">
    <property type="entry name" value="DAP3-BINDING CELL DEATH ENHANCER 1"/>
    <property type="match status" value="1"/>
</dbReference>
<sequence length="382" mass="41608">MGLFSRRKKGDSVPKTDDCSVRYRECDSDRRTGSGSRKVFLVPPVNGLPDREKFMDGIFDDSCMGMMMNSDTKFPANDWYELSAGRGNCDAQFNLAFNLEHGIGAQRDVVKAVEWYTKAAAGGNFKAYYCLGCIYAADSELADLEKSYDCFSRASTEGISRASYLLYVMYMKGMGLDEPNTYLAIKCLKQAAEEKDPAALYAMGQLSLYGSEYVDRSGDRAWKYFEESSLLGCVPAMTAVGVMLCFGLGGKNPNRNVAYSTLMAASNSGDTTASNALGLMHLYSMTQSCSPKKSEDLFRISAAAGDGSALNNLAVIQYFGMDGKDDAAENFRKASENGSVHAAENAVSISSGEPMACELDCGYISLSLIMDEEHVKKIKEHA</sequence>
<dbReference type="SMART" id="SM00671">
    <property type="entry name" value="SEL1"/>
    <property type="match status" value="7"/>
</dbReference>
<dbReference type="GeneID" id="41321630"/>
<evidence type="ECO:0008006" key="3">
    <source>
        <dbReference type="Google" id="ProtNLM"/>
    </source>
</evidence>
<dbReference type="InterPro" id="IPR006597">
    <property type="entry name" value="Sel1-like"/>
</dbReference>
<dbReference type="SUPFAM" id="SSF81901">
    <property type="entry name" value="HCP-like"/>
    <property type="match status" value="2"/>
</dbReference>
<dbReference type="AlphaFoldDB" id="A0A3G3IGN3"/>
<dbReference type="PANTHER" id="PTHR45011:SF1">
    <property type="entry name" value="DAP3-BINDING CELL DEATH ENHANCER 1"/>
    <property type="match status" value="1"/>
</dbReference>
<reference evidence="1 2" key="1">
    <citation type="submission" date="2016-10" db="EMBL/GenBank/DDBJ databases">
        <title>Complete genome of the TMA-utilizing, human hosted archaeon Methanomethylophilus alvus Gen. nov, sp. nov., strain Mx-05, derived from a pure culture.</title>
        <authorList>
            <person name="Brugere J.-F."/>
            <person name="Ben Hania W."/>
            <person name="Chaudhary P.P."/>
            <person name="Gaci N."/>
            <person name="Borrel G."/>
            <person name="Cao Van Tuat L."/>
            <person name="Fardeau M.-L."/>
            <person name="Harris H.M.B."/>
            <person name="O'Toole P.W."/>
            <person name="Ollivier B."/>
        </authorList>
    </citation>
    <scope>NUCLEOTIDE SEQUENCE [LARGE SCALE GENOMIC DNA]</scope>
    <source>
        <strain evidence="1 2">Mx-05</strain>
    </source>
</reference>
<name>A0A3G3IGN3_9ARCH</name>
<dbReference type="InterPro" id="IPR011990">
    <property type="entry name" value="TPR-like_helical_dom_sf"/>
</dbReference>
<dbReference type="Gene3D" id="1.25.40.10">
    <property type="entry name" value="Tetratricopeptide repeat domain"/>
    <property type="match status" value="1"/>
</dbReference>
<dbReference type="RefSeq" id="WP_015504733.1">
    <property type="nucleotide sequence ID" value="NZ_CAYATU010000030.1"/>
</dbReference>
<dbReference type="Pfam" id="PF08238">
    <property type="entry name" value="Sel1"/>
    <property type="match status" value="6"/>
</dbReference>
<organism evidence="1 2">
    <name type="scientific">Methanomethylophilus alvi</name>
    <dbReference type="NCBI Taxonomy" id="1291540"/>
    <lineage>
        <taxon>Archaea</taxon>
        <taxon>Methanobacteriati</taxon>
        <taxon>Thermoplasmatota</taxon>
        <taxon>Thermoplasmata</taxon>
        <taxon>Methanomassiliicoccales</taxon>
        <taxon>Methanomethylophilaceae</taxon>
        <taxon>Methanomethylophilus</taxon>
    </lineage>
</organism>
<protein>
    <recommendedName>
        <fullName evidence="3">Sel1 repeat family protein</fullName>
    </recommendedName>
</protein>
<dbReference type="EMBL" id="CP017686">
    <property type="protein sequence ID" value="AYQ54995.1"/>
    <property type="molecule type" value="Genomic_DNA"/>
</dbReference>
<dbReference type="Proteomes" id="UP000273278">
    <property type="component" value="Chromosome"/>
</dbReference>
<accession>A0A3G3IGN3</accession>